<dbReference type="AlphaFoldDB" id="A0A8J3Y9Q3"/>
<feature type="compositionally biased region" description="Polar residues" evidence="1">
    <location>
        <begin position="1"/>
        <end position="11"/>
    </location>
</feature>
<accession>A0A8J3Y9Q3</accession>
<organism evidence="2 3">
    <name type="scientific">Spirilliplanes yamanashiensis</name>
    <dbReference type="NCBI Taxonomy" id="42233"/>
    <lineage>
        <taxon>Bacteria</taxon>
        <taxon>Bacillati</taxon>
        <taxon>Actinomycetota</taxon>
        <taxon>Actinomycetes</taxon>
        <taxon>Micromonosporales</taxon>
        <taxon>Micromonosporaceae</taxon>
        <taxon>Spirilliplanes</taxon>
    </lineage>
</organism>
<evidence type="ECO:0000313" key="3">
    <source>
        <dbReference type="Proteomes" id="UP000652013"/>
    </source>
</evidence>
<gene>
    <name evidence="2" type="ORF">Sya03_38550</name>
</gene>
<keyword evidence="3" id="KW-1185">Reference proteome</keyword>
<proteinExistence type="predicted"/>
<reference evidence="2" key="1">
    <citation type="submission" date="2021-01" db="EMBL/GenBank/DDBJ databases">
        <title>Whole genome shotgun sequence of Spirilliplanes yamanashiensis NBRC 15828.</title>
        <authorList>
            <person name="Komaki H."/>
            <person name="Tamura T."/>
        </authorList>
    </citation>
    <scope>NUCLEOTIDE SEQUENCE</scope>
    <source>
        <strain evidence="2">NBRC 15828</strain>
    </source>
</reference>
<protein>
    <submittedName>
        <fullName evidence="2">Uncharacterized protein</fullName>
    </submittedName>
</protein>
<dbReference type="Proteomes" id="UP000652013">
    <property type="component" value="Unassembled WGS sequence"/>
</dbReference>
<dbReference type="EMBL" id="BOOY01000028">
    <property type="protein sequence ID" value="GIJ04503.1"/>
    <property type="molecule type" value="Genomic_DNA"/>
</dbReference>
<sequence length="74" mass="7405">MPATATATSIGTRVPSGPGYQPRSAHSTVSRAISRSLALTAPIMAGGGAAARADKRFAREAGRAGPGGGHYVRD</sequence>
<feature type="region of interest" description="Disordered" evidence="1">
    <location>
        <begin position="1"/>
        <end position="30"/>
    </location>
</feature>
<evidence type="ECO:0000313" key="2">
    <source>
        <dbReference type="EMBL" id="GIJ04503.1"/>
    </source>
</evidence>
<evidence type="ECO:0000256" key="1">
    <source>
        <dbReference type="SAM" id="MobiDB-lite"/>
    </source>
</evidence>
<name>A0A8J3Y9Q3_9ACTN</name>
<comment type="caution">
    <text evidence="2">The sequence shown here is derived from an EMBL/GenBank/DDBJ whole genome shotgun (WGS) entry which is preliminary data.</text>
</comment>